<dbReference type="AlphaFoldDB" id="A0A397U6G1"/>
<dbReference type="Proteomes" id="UP000266673">
    <property type="component" value="Unassembled WGS sequence"/>
</dbReference>
<dbReference type="InterPro" id="IPR027796">
    <property type="entry name" value="OTT_1508_deam-like"/>
</dbReference>
<proteinExistence type="predicted"/>
<gene>
    <name evidence="1" type="ORF">C2G38_2117567</name>
</gene>
<sequence>MHLLDPITANQVISPWSDIVQTYIRDPKEYENFKKMCLKDPMIKRKLAYIYGHVDSQLKSETSIFVYLHAELNVLVNIMDQDKKRKFIAVSKRSCYLCDLYIKFVQSKGHKITVSGSHKKLYHGWKLPDAFKKEFIPDTIFTLDIS</sequence>
<evidence type="ECO:0000313" key="1">
    <source>
        <dbReference type="EMBL" id="RIB05794.1"/>
    </source>
</evidence>
<organism evidence="1 2">
    <name type="scientific">Gigaspora rosea</name>
    <dbReference type="NCBI Taxonomy" id="44941"/>
    <lineage>
        <taxon>Eukaryota</taxon>
        <taxon>Fungi</taxon>
        <taxon>Fungi incertae sedis</taxon>
        <taxon>Mucoromycota</taxon>
        <taxon>Glomeromycotina</taxon>
        <taxon>Glomeromycetes</taxon>
        <taxon>Diversisporales</taxon>
        <taxon>Gigasporaceae</taxon>
        <taxon>Gigaspora</taxon>
    </lineage>
</organism>
<accession>A0A397U6G1</accession>
<dbReference type="Pfam" id="PF14441">
    <property type="entry name" value="OTT_1508_deam"/>
    <property type="match status" value="1"/>
</dbReference>
<dbReference type="EMBL" id="QKWP01001916">
    <property type="protein sequence ID" value="RIB05794.1"/>
    <property type="molecule type" value="Genomic_DNA"/>
</dbReference>
<dbReference type="OrthoDB" id="2432934at2759"/>
<reference evidence="1 2" key="1">
    <citation type="submission" date="2018-06" db="EMBL/GenBank/DDBJ databases">
        <title>Comparative genomics reveals the genomic features of Rhizophagus irregularis, R. cerebriforme, R. diaphanum and Gigaspora rosea, and their symbiotic lifestyle signature.</title>
        <authorList>
            <person name="Morin E."/>
            <person name="San Clemente H."/>
            <person name="Chen E.C.H."/>
            <person name="De La Providencia I."/>
            <person name="Hainaut M."/>
            <person name="Kuo A."/>
            <person name="Kohler A."/>
            <person name="Murat C."/>
            <person name="Tang N."/>
            <person name="Roy S."/>
            <person name="Loubradou J."/>
            <person name="Henrissat B."/>
            <person name="Grigoriev I.V."/>
            <person name="Corradi N."/>
            <person name="Roux C."/>
            <person name="Martin F.M."/>
        </authorList>
    </citation>
    <scope>NUCLEOTIDE SEQUENCE [LARGE SCALE GENOMIC DNA]</scope>
    <source>
        <strain evidence="1 2">DAOM 194757</strain>
    </source>
</reference>
<protein>
    <submittedName>
        <fullName evidence="1">Uncharacterized protein</fullName>
    </submittedName>
</protein>
<name>A0A397U6G1_9GLOM</name>
<keyword evidence="2" id="KW-1185">Reference proteome</keyword>
<evidence type="ECO:0000313" key="2">
    <source>
        <dbReference type="Proteomes" id="UP000266673"/>
    </source>
</evidence>
<comment type="caution">
    <text evidence="1">The sequence shown here is derived from an EMBL/GenBank/DDBJ whole genome shotgun (WGS) entry which is preliminary data.</text>
</comment>